<dbReference type="GO" id="GO:0005975">
    <property type="term" value="P:carbohydrate metabolic process"/>
    <property type="evidence" value="ECO:0007669"/>
    <property type="project" value="InterPro"/>
</dbReference>
<gene>
    <name evidence="5" type="ORF">VE01_06970</name>
</gene>
<dbReference type="InterPro" id="IPR051816">
    <property type="entry name" value="Glycosyl_Hydrolase_31"/>
</dbReference>
<dbReference type="RefSeq" id="XP_018127939.1">
    <property type="nucleotide sequence ID" value="XM_018276407.2"/>
</dbReference>
<name>A0A1B8GEE8_9PEZI</name>
<feature type="domain" description="Glycosyl hydrolase family 31 C-terminal" evidence="4">
    <location>
        <begin position="508"/>
        <end position="598"/>
    </location>
</feature>
<dbReference type="PANTHER" id="PTHR43863">
    <property type="entry name" value="HYDROLASE, PUTATIVE (AFU_ORTHOLOGUE AFUA_1G03140)-RELATED"/>
    <property type="match status" value="1"/>
</dbReference>
<dbReference type="SUPFAM" id="SSF51011">
    <property type="entry name" value="Glycosyl hydrolase domain"/>
    <property type="match status" value="1"/>
</dbReference>
<dbReference type="SUPFAM" id="SSF51445">
    <property type="entry name" value="(Trans)glycosidases"/>
    <property type="match status" value="1"/>
</dbReference>
<evidence type="ECO:0000256" key="1">
    <source>
        <dbReference type="ARBA" id="ARBA00007806"/>
    </source>
</evidence>
<keyword evidence="2" id="KW-0326">Glycosidase</keyword>
<dbReference type="CDD" id="cd06595">
    <property type="entry name" value="GH31_u1"/>
    <property type="match status" value="1"/>
</dbReference>
<comment type="similarity">
    <text evidence="1 2">Belongs to the glycosyl hydrolase 31 family.</text>
</comment>
<dbReference type="GO" id="GO:0004553">
    <property type="term" value="F:hydrolase activity, hydrolyzing O-glycosyl compounds"/>
    <property type="evidence" value="ECO:0007669"/>
    <property type="project" value="InterPro"/>
</dbReference>
<dbReference type="EMBL" id="KV460246">
    <property type="protein sequence ID" value="OBT94206.1"/>
    <property type="molecule type" value="Genomic_DNA"/>
</dbReference>
<dbReference type="Pfam" id="PF21365">
    <property type="entry name" value="Glyco_hydro_31_3rd"/>
    <property type="match status" value="1"/>
</dbReference>
<proteinExistence type="inferred from homology"/>
<sequence>MDKYAFPCEPLASPDAVVAEANYRFTLLGGNVIRYEWSSDGQFEDRASTFAMNRRFPVPNHEIRDVDDQLDIITPSFHLTYDKQRFSPSGLMVTFNSKVTLWGSEWRYGSDPENNLGGTARTLDEVDGRCDLGAGIISRSGFASLDDSNSMLFDGKGFVATRQPGDRIDGYLFYYGHDFKGAMRSFYAISGDQPQLPRWALGNWWSRYHAYSADEYISLMDKFTNRGIPLSVAVIDMDWHLVDDERVPHTGWTGYTWNKTLFPDPSEFGKALHNRKLKITLNDHPHAGVHHHEDLYEEMALALNHDTSKKAPILFNSTCPKFMDAYLNILHRGIENIACDFWWIDWQQGASSRVPGLDPLWLLNHFHFLDSAHTKTIDQPLIFSRYAGPGSHRYPVGFSGDTITSWATFEFQPEFTATASNIGYGWWSHDLGGHMKGERDDELVTRWVQFGAFSPILRLHSSNSPWTSKEPWSYHKESETIIQHFMQFRHRLVPYLYTVNAETAASHQPLIQPMYWSFPSRDVAYEVPNQYYFGPHLIVAPIVKPRDRRTGQGMVKGWIPPHRHVDIFTGIVYDGDRELNMYRSLEQIPVLAPEGAIIPLDGKLVPDNGCGNPENFEVLVVVGRDGEFTIIEDARDDIVKPETGIVDQEPRTAKIQYKQDSGQLKATIKGGAWSFRFLSMTEIPSSLKVTVNGSDISDADIMVENYPLVPSMVVTFQPLADGENELIIDMGPSPQLSVLDHSSRISDLLRNYQTEFEIKDRIWALVGQPDRPATVKIGGLLSIGIDEALTGPIAELMCSDSRSA</sequence>
<evidence type="ECO:0000259" key="4">
    <source>
        <dbReference type="Pfam" id="PF21365"/>
    </source>
</evidence>
<dbReference type="PANTHER" id="PTHR43863:SF2">
    <property type="entry name" value="MALTASE-GLUCOAMYLASE"/>
    <property type="match status" value="1"/>
</dbReference>
<reference evidence="6" key="2">
    <citation type="journal article" date="2018" name="Nat. Commun.">
        <title>Extreme sensitivity to ultraviolet light in the fungal pathogen causing white-nose syndrome of bats.</title>
        <authorList>
            <person name="Palmer J.M."/>
            <person name="Drees K.P."/>
            <person name="Foster J.T."/>
            <person name="Lindner D.L."/>
        </authorList>
    </citation>
    <scope>NUCLEOTIDE SEQUENCE [LARGE SCALE GENOMIC DNA]</scope>
    <source>
        <strain evidence="6">UAMH 10579</strain>
    </source>
</reference>
<evidence type="ECO:0000256" key="2">
    <source>
        <dbReference type="RuleBase" id="RU361185"/>
    </source>
</evidence>
<dbReference type="OrthoDB" id="1334205at2759"/>
<dbReference type="Gene3D" id="3.20.20.80">
    <property type="entry name" value="Glycosidases"/>
    <property type="match status" value="1"/>
</dbReference>
<keyword evidence="2" id="KW-0378">Hydrolase</keyword>
<accession>A0A1B8GEE8</accession>
<dbReference type="AlphaFoldDB" id="A0A1B8GEE8"/>
<dbReference type="GeneID" id="28840356"/>
<dbReference type="InterPro" id="IPR017853">
    <property type="entry name" value="GH"/>
</dbReference>
<protein>
    <submittedName>
        <fullName evidence="5">Uncharacterized protein</fullName>
    </submittedName>
</protein>
<dbReference type="Proteomes" id="UP000091956">
    <property type="component" value="Unassembled WGS sequence"/>
</dbReference>
<evidence type="ECO:0000313" key="5">
    <source>
        <dbReference type="EMBL" id="OBT94206.1"/>
    </source>
</evidence>
<reference evidence="5 6" key="1">
    <citation type="submission" date="2016-03" db="EMBL/GenBank/DDBJ databases">
        <title>Comparative genomics of Pseudogymnoascus destructans, the fungus causing white-nose syndrome of bats.</title>
        <authorList>
            <person name="Palmer J.M."/>
            <person name="Drees K.P."/>
            <person name="Foster J.T."/>
            <person name="Lindner D.L."/>
        </authorList>
    </citation>
    <scope>NUCLEOTIDE SEQUENCE [LARGE SCALE GENOMIC DNA]</scope>
    <source>
        <strain evidence="5 6">UAMH 10579</strain>
    </source>
</reference>
<keyword evidence="6" id="KW-1185">Reference proteome</keyword>
<dbReference type="STRING" id="342668.A0A1B8GEE8"/>
<feature type="domain" description="Glycoside hydrolase family 31 TIM barrel" evidence="3">
    <location>
        <begin position="194"/>
        <end position="498"/>
    </location>
</feature>
<organism evidence="5 6">
    <name type="scientific">Pseudogymnoascus verrucosus</name>
    <dbReference type="NCBI Taxonomy" id="342668"/>
    <lineage>
        <taxon>Eukaryota</taxon>
        <taxon>Fungi</taxon>
        <taxon>Dikarya</taxon>
        <taxon>Ascomycota</taxon>
        <taxon>Pezizomycotina</taxon>
        <taxon>Leotiomycetes</taxon>
        <taxon>Thelebolales</taxon>
        <taxon>Thelebolaceae</taxon>
        <taxon>Pseudogymnoascus</taxon>
    </lineage>
</organism>
<evidence type="ECO:0000313" key="6">
    <source>
        <dbReference type="Proteomes" id="UP000091956"/>
    </source>
</evidence>
<dbReference type="InterPro" id="IPR000322">
    <property type="entry name" value="Glyco_hydro_31_TIM"/>
</dbReference>
<evidence type="ECO:0000259" key="3">
    <source>
        <dbReference type="Pfam" id="PF01055"/>
    </source>
</evidence>
<dbReference type="InterPro" id="IPR048395">
    <property type="entry name" value="Glyco_hydro_31_C"/>
</dbReference>
<dbReference type="Pfam" id="PF01055">
    <property type="entry name" value="Glyco_hydro_31_2nd"/>
    <property type="match status" value="1"/>
</dbReference>